<evidence type="ECO:0000256" key="1">
    <source>
        <dbReference type="ARBA" id="ARBA00004609"/>
    </source>
</evidence>
<gene>
    <name evidence="10" type="ORF">WN944_017122</name>
</gene>
<dbReference type="Pfam" id="PF25079">
    <property type="entry name" value="COB_C"/>
    <property type="match status" value="3"/>
</dbReference>
<evidence type="ECO:0000313" key="11">
    <source>
        <dbReference type="Proteomes" id="UP001428341"/>
    </source>
</evidence>
<evidence type="ECO:0000256" key="2">
    <source>
        <dbReference type="ARBA" id="ARBA00005507"/>
    </source>
</evidence>
<dbReference type="GO" id="GO:0098552">
    <property type="term" value="C:side of membrane"/>
    <property type="evidence" value="ECO:0007669"/>
    <property type="project" value="UniProtKB-KW"/>
</dbReference>
<dbReference type="PANTHER" id="PTHR31052">
    <property type="entry name" value="COBRA-LIKE PROTEIN 7"/>
    <property type="match status" value="1"/>
</dbReference>
<dbReference type="InterPro" id="IPR006918">
    <property type="entry name" value="COBRA_pln"/>
</dbReference>
<feature type="domain" description="COBRA C-terminal" evidence="9">
    <location>
        <begin position="610"/>
        <end position="718"/>
    </location>
</feature>
<name>A0AAP0MD80_9ROSI</name>
<feature type="domain" description="COBRA C-terminal" evidence="9">
    <location>
        <begin position="560"/>
        <end position="603"/>
    </location>
</feature>
<dbReference type="Pfam" id="PF04833">
    <property type="entry name" value="COBRA"/>
    <property type="match status" value="1"/>
</dbReference>
<evidence type="ECO:0000256" key="3">
    <source>
        <dbReference type="ARBA" id="ARBA00022475"/>
    </source>
</evidence>
<comment type="caution">
    <text evidence="10">The sequence shown here is derived from an EMBL/GenBank/DDBJ whole genome shotgun (WGS) entry which is preliminary data.</text>
</comment>
<proteinExistence type="inferred from homology"/>
<keyword evidence="3" id="KW-1003">Cell membrane</keyword>
<evidence type="ECO:0000313" key="10">
    <source>
        <dbReference type="EMBL" id="KAK9201913.1"/>
    </source>
</evidence>
<comment type="similarity">
    <text evidence="2">Belongs to the COBRA family.</text>
</comment>
<protein>
    <recommendedName>
        <fullName evidence="9">COBRA C-terminal domain-containing protein</fullName>
    </recommendedName>
</protein>
<reference evidence="10 11" key="1">
    <citation type="submission" date="2024-05" db="EMBL/GenBank/DDBJ databases">
        <title>Haplotype-resolved chromosome-level genome assembly of Huyou (Citrus changshanensis).</title>
        <authorList>
            <person name="Miao C."/>
            <person name="Chen W."/>
            <person name="Wu Y."/>
            <person name="Wang L."/>
            <person name="Zhao S."/>
            <person name="Grierson D."/>
            <person name="Xu C."/>
            <person name="Chen K."/>
        </authorList>
    </citation>
    <scope>NUCLEOTIDE SEQUENCE [LARGE SCALE GENOMIC DNA]</scope>
    <source>
        <strain evidence="10">01-14</strain>
        <tissue evidence="10">Leaf</tissue>
    </source>
</reference>
<evidence type="ECO:0000256" key="8">
    <source>
        <dbReference type="ARBA" id="ARBA00023288"/>
    </source>
</evidence>
<keyword evidence="7" id="KW-0325">Glycoprotein</keyword>
<evidence type="ECO:0000256" key="5">
    <source>
        <dbReference type="ARBA" id="ARBA00022729"/>
    </source>
</evidence>
<evidence type="ECO:0000259" key="9">
    <source>
        <dbReference type="Pfam" id="PF25079"/>
    </source>
</evidence>
<sequence>MALNLRIIFVITFELQGSRLYWENMCLLIQAKTSNLNCVLLSLNTSHSQPTPQQQPPPPPSPSLSTACNGLFLSYTHTTRYPIPPTNPANQAYRFESTVTILNNGLNELKSWRVFVGFQHNELLVSVTNAVLADGTSSLPAFVGNGTVFAGFPETDLKSAVETAGDRTQMEAQIRLVGTQFGVGAPNVPLPANITLANDGYNCPSPTIQSNNVMHLCCIKDASFRSNIKAENEFLPRQDGDITIMYDVMRSYETDYWAQVSISNHNTLRRLDNWKLSWEWMRDEFIYGMKGAYPYVVDTSDCIFGRQGQFYKDMDFSAALNCERRPTIIDLPPTRANDTNLGRIPFCCRNGTILPPNMDPSKSKSIFQMHVYKMPPDLNKSELIPPQKWKIISGTPNPDNQYQCGPPVRVSPSTFPDSSGLPTESRSIASWQVVCNITRPKQTSPRCCVSFSAFFNDSAIPCSTCACGCNNIPSQTCSAIEPALLLPPYALLIPFENRTVEAVEWAEIKRRSLPNPLPCGDNCGVSINWHLLSDYRGGWTARITLLNWGETDLADWFAIEPALLLPPYALLIPFENRTVEAVEWAEIKRRSLPNPLPCGDNCGDHPSQLGETDLADWFAAVQLDNAGPGFEQVYSFNGTTLAGSNNTIFLQGIGDFNNLAAEKDDANPRKHPRVPGYQQSVILFTKKTTPNINVARGGGFPTKVIFNGDECALPAVLPSSSGSKIMTATTVLVSLATALAPLLMQ</sequence>
<accession>A0AAP0MD80</accession>
<dbReference type="AlphaFoldDB" id="A0AAP0MD80"/>
<keyword evidence="4" id="KW-0336">GPI-anchor</keyword>
<comment type="subcellular location">
    <subcellularLocation>
        <location evidence="1">Cell membrane</location>
        <topology evidence="1">Lipid-anchor</topology>
        <topology evidence="1">GPI-anchor</topology>
    </subcellularLocation>
</comment>
<dbReference type="Proteomes" id="UP001428341">
    <property type="component" value="Unassembled WGS sequence"/>
</dbReference>
<keyword evidence="5" id="KW-0732">Signal</keyword>
<dbReference type="PANTHER" id="PTHR31052:SF19">
    <property type="entry name" value="COBRA-LIKE PROTEIN 7"/>
    <property type="match status" value="1"/>
</dbReference>
<dbReference type="InterPro" id="IPR056900">
    <property type="entry name" value="COB_C"/>
</dbReference>
<feature type="domain" description="COBRA C-terminal" evidence="9">
    <location>
        <begin position="446"/>
        <end position="559"/>
    </location>
</feature>
<evidence type="ECO:0000256" key="6">
    <source>
        <dbReference type="ARBA" id="ARBA00023136"/>
    </source>
</evidence>
<dbReference type="GO" id="GO:0010215">
    <property type="term" value="P:cellulose microfibril organization"/>
    <property type="evidence" value="ECO:0007669"/>
    <property type="project" value="InterPro"/>
</dbReference>
<keyword evidence="11" id="KW-1185">Reference proteome</keyword>
<keyword evidence="8" id="KW-0449">Lipoprotein</keyword>
<dbReference type="GO" id="GO:0005886">
    <property type="term" value="C:plasma membrane"/>
    <property type="evidence" value="ECO:0007669"/>
    <property type="project" value="UniProtKB-SubCell"/>
</dbReference>
<keyword evidence="6" id="KW-0472">Membrane</keyword>
<dbReference type="EMBL" id="JBCGBO010000005">
    <property type="protein sequence ID" value="KAK9201913.1"/>
    <property type="molecule type" value="Genomic_DNA"/>
</dbReference>
<organism evidence="10 11">
    <name type="scientific">Citrus x changshan-huyou</name>
    <dbReference type="NCBI Taxonomy" id="2935761"/>
    <lineage>
        <taxon>Eukaryota</taxon>
        <taxon>Viridiplantae</taxon>
        <taxon>Streptophyta</taxon>
        <taxon>Embryophyta</taxon>
        <taxon>Tracheophyta</taxon>
        <taxon>Spermatophyta</taxon>
        <taxon>Magnoliopsida</taxon>
        <taxon>eudicotyledons</taxon>
        <taxon>Gunneridae</taxon>
        <taxon>Pentapetalae</taxon>
        <taxon>rosids</taxon>
        <taxon>malvids</taxon>
        <taxon>Sapindales</taxon>
        <taxon>Rutaceae</taxon>
        <taxon>Aurantioideae</taxon>
        <taxon>Citrus</taxon>
    </lineage>
</organism>
<evidence type="ECO:0000256" key="4">
    <source>
        <dbReference type="ARBA" id="ARBA00022622"/>
    </source>
</evidence>
<evidence type="ECO:0000256" key="7">
    <source>
        <dbReference type="ARBA" id="ARBA00023180"/>
    </source>
</evidence>